<dbReference type="Gene3D" id="3.40.50.720">
    <property type="entry name" value="NAD(P)-binding Rossmann-like Domain"/>
    <property type="match status" value="1"/>
</dbReference>
<keyword evidence="2" id="KW-0862">Zinc</keyword>
<evidence type="ECO:0000259" key="3">
    <source>
        <dbReference type="SMART" id="SM00829"/>
    </source>
</evidence>
<dbReference type="Proteomes" id="UP000219612">
    <property type="component" value="Unassembled WGS sequence"/>
</dbReference>
<dbReference type="RefSeq" id="WP_097323206.1">
    <property type="nucleotide sequence ID" value="NZ_OBDY01000014.1"/>
</dbReference>
<dbReference type="InterPro" id="IPR020843">
    <property type="entry name" value="ER"/>
</dbReference>
<dbReference type="GO" id="GO:0008270">
    <property type="term" value="F:zinc ion binding"/>
    <property type="evidence" value="ECO:0007669"/>
    <property type="project" value="InterPro"/>
</dbReference>
<dbReference type="EMBL" id="OBDY01000014">
    <property type="protein sequence ID" value="SNY53663.1"/>
    <property type="molecule type" value="Genomic_DNA"/>
</dbReference>
<keyword evidence="1" id="KW-0521">NADP</keyword>
<protein>
    <recommendedName>
        <fullName evidence="2">Zinc-type alcohol dehydrogenase-like protein</fullName>
    </recommendedName>
</protein>
<gene>
    <name evidence="4" type="ORF">SAMN05421748_114123</name>
</gene>
<sequence>MRAVILSTSHKLVDVEVPDPEPGAHDLLVRIEAVSVNPVDVKSRGGSHDGEPRILGYDAAGVVEAVGPKVTRFRPGDEVYYAGNVRRQGSNAELQVVDERIVGHKPAGLDMAQAAALPLTTITAWESLFEHLGLTAESTGTLLVVGAAGGVGSMVTQLARSRTELTIIGTASRADSQRWAREMGADEVVDHHQGLARQVLKSHPDGVEYVFSPHSASNVGEYARVLKPFGHVVAIDEVDDIQPLKAKSIAWHWELMFTRPTYAPDDDSQGRLLDEVARMVDAGDIRSTLTTRLGPLDAATLTEAHRLVGTGSGVGKVVVQKEPAGPR</sequence>
<dbReference type="Pfam" id="PF08240">
    <property type="entry name" value="ADH_N"/>
    <property type="match status" value="1"/>
</dbReference>
<dbReference type="InterPro" id="IPR036291">
    <property type="entry name" value="NAD(P)-bd_dom_sf"/>
</dbReference>
<accession>A0A285J0Q4</accession>
<dbReference type="InterPro" id="IPR011032">
    <property type="entry name" value="GroES-like_sf"/>
</dbReference>
<dbReference type="SUPFAM" id="SSF51735">
    <property type="entry name" value="NAD(P)-binding Rossmann-fold domains"/>
    <property type="match status" value="1"/>
</dbReference>
<feature type="domain" description="Enoyl reductase (ER)" evidence="3">
    <location>
        <begin position="7"/>
        <end position="319"/>
    </location>
</feature>
<dbReference type="InterPro" id="IPR051603">
    <property type="entry name" value="Zinc-ADH_QOR/CCCR"/>
</dbReference>
<dbReference type="NCBIfam" id="TIGR02817">
    <property type="entry name" value="adh_fam_1"/>
    <property type="match status" value="1"/>
</dbReference>
<evidence type="ECO:0000313" key="4">
    <source>
        <dbReference type="EMBL" id="SNY53663.1"/>
    </source>
</evidence>
<dbReference type="SMART" id="SM00829">
    <property type="entry name" value="PKS_ER"/>
    <property type="match status" value="1"/>
</dbReference>
<dbReference type="AlphaFoldDB" id="A0A285J0Q4"/>
<dbReference type="Gene3D" id="3.90.180.10">
    <property type="entry name" value="Medium-chain alcohol dehydrogenases, catalytic domain"/>
    <property type="match status" value="1"/>
</dbReference>
<evidence type="ECO:0000313" key="5">
    <source>
        <dbReference type="Proteomes" id="UP000219612"/>
    </source>
</evidence>
<name>A0A285J0Q4_9ACTN</name>
<keyword evidence="2" id="KW-0560">Oxidoreductase</keyword>
<keyword evidence="5" id="KW-1185">Reference proteome</keyword>
<dbReference type="Pfam" id="PF13602">
    <property type="entry name" value="ADH_zinc_N_2"/>
    <property type="match status" value="1"/>
</dbReference>
<dbReference type="PANTHER" id="PTHR44154:SF1">
    <property type="entry name" value="QUINONE OXIDOREDUCTASE"/>
    <property type="match status" value="1"/>
</dbReference>
<keyword evidence="2" id="KW-0479">Metal-binding</keyword>
<dbReference type="CDD" id="cd08252">
    <property type="entry name" value="AL_MDR"/>
    <property type="match status" value="1"/>
</dbReference>
<evidence type="ECO:0000256" key="1">
    <source>
        <dbReference type="ARBA" id="ARBA00022857"/>
    </source>
</evidence>
<dbReference type="InterPro" id="IPR014182">
    <property type="entry name" value="ADH_Zn_typ-1"/>
</dbReference>
<organism evidence="4 5">
    <name type="scientific">Paractinoplanes atraurantiacus</name>
    <dbReference type="NCBI Taxonomy" id="1036182"/>
    <lineage>
        <taxon>Bacteria</taxon>
        <taxon>Bacillati</taxon>
        <taxon>Actinomycetota</taxon>
        <taxon>Actinomycetes</taxon>
        <taxon>Micromonosporales</taxon>
        <taxon>Micromonosporaceae</taxon>
        <taxon>Paractinoplanes</taxon>
    </lineage>
</organism>
<dbReference type="PANTHER" id="PTHR44154">
    <property type="entry name" value="QUINONE OXIDOREDUCTASE"/>
    <property type="match status" value="1"/>
</dbReference>
<dbReference type="OrthoDB" id="3175656at2"/>
<reference evidence="4 5" key="1">
    <citation type="submission" date="2017-09" db="EMBL/GenBank/DDBJ databases">
        <authorList>
            <person name="Ehlers B."/>
            <person name="Leendertz F.H."/>
        </authorList>
    </citation>
    <scope>NUCLEOTIDE SEQUENCE [LARGE SCALE GENOMIC DNA]</scope>
    <source>
        <strain evidence="4 5">CGMCC 4.6857</strain>
    </source>
</reference>
<evidence type="ECO:0000256" key="2">
    <source>
        <dbReference type="RuleBase" id="RU364000"/>
    </source>
</evidence>
<dbReference type="SUPFAM" id="SSF50129">
    <property type="entry name" value="GroES-like"/>
    <property type="match status" value="1"/>
</dbReference>
<proteinExistence type="inferred from homology"/>
<comment type="similarity">
    <text evidence="2">Belongs to the zinc-containing alcohol dehydrogenase family. Quinone oxidoreductase subfamily.</text>
</comment>
<dbReference type="InterPro" id="IPR013154">
    <property type="entry name" value="ADH-like_N"/>
</dbReference>
<dbReference type="GO" id="GO:0016491">
    <property type="term" value="F:oxidoreductase activity"/>
    <property type="evidence" value="ECO:0007669"/>
    <property type="project" value="UniProtKB-KW"/>
</dbReference>